<dbReference type="AlphaFoldDB" id="A0AAV5E9L7"/>
<dbReference type="InterPro" id="IPR050796">
    <property type="entry name" value="SCF_F-box_component"/>
</dbReference>
<sequence>MAKKKERKDYEIEAAAAPPRKPSSVTMKRRKRRRNSKRTRRTSGAVVAPGIICDDIIRSIFARLPARTLVASTTLSKHHRSMILSPEFRNLHCRLGPPLPAPHIAYIARAKIKSGHSKVVSAFHSFNVAAARRPISCDAAPAPPPSLTGPKYLGRKYINTCNGVVLLAGGGEHRRRCVLWNPCIANSDKEVVVPAGCKRGDRVLGFGYGNRTQAYKLLLLSRTRDEDDLLVYPLGDTAGAEQPQLRTVFSAGKHQGEENFFYNPSRKPVINSLYIDGIIYLLHVPKELILAFDVDNETVTTISLPGKGHISNEYIEKARLMEMSGRPCIETYDWKRRTLWVLSVDYQWEPKCVIKSDKTYNNGDFDNYSITGAWDCGGGVLLLHVYHDFGGPNQLYILHPSTKKTKVIRTTLPCNLMPELSEYAFCWGYKPTLVSPGSIIGEHSQEEGHTTTDIFESLNLLNEQEKKKGHEATLTTMCLMEFLVDIMRRLPENMQEVAKMLRKCL</sequence>
<gene>
    <name evidence="3" type="primary">gb06310</name>
    <name evidence="3" type="ORF">PR202_gb06310</name>
</gene>
<dbReference type="PANTHER" id="PTHR31672:SF13">
    <property type="entry name" value="F-BOX PROTEIN CPR30-LIKE"/>
    <property type="match status" value="1"/>
</dbReference>
<dbReference type="Pfam" id="PF08268">
    <property type="entry name" value="FBA_3"/>
    <property type="match status" value="1"/>
</dbReference>
<comment type="caution">
    <text evidence="3">The sequence shown here is derived from an EMBL/GenBank/DDBJ whole genome shotgun (WGS) entry which is preliminary data.</text>
</comment>
<dbReference type="InterPro" id="IPR013187">
    <property type="entry name" value="F-box-assoc_dom_typ3"/>
</dbReference>
<name>A0AAV5E9L7_ELECO</name>
<evidence type="ECO:0000313" key="4">
    <source>
        <dbReference type="Proteomes" id="UP001054889"/>
    </source>
</evidence>
<evidence type="ECO:0000259" key="2">
    <source>
        <dbReference type="Pfam" id="PF08268"/>
    </source>
</evidence>
<dbReference type="PANTHER" id="PTHR31672">
    <property type="entry name" value="BNACNNG10540D PROTEIN"/>
    <property type="match status" value="1"/>
</dbReference>
<dbReference type="NCBIfam" id="TIGR01640">
    <property type="entry name" value="F_box_assoc_1"/>
    <property type="match status" value="1"/>
</dbReference>
<evidence type="ECO:0000313" key="3">
    <source>
        <dbReference type="EMBL" id="GJN19073.1"/>
    </source>
</evidence>
<reference evidence="3" key="1">
    <citation type="journal article" date="2018" name="DNA Res.">
        <title>Multiple hybrid de novo genome assembly of finger millet, an orphan allotetraploid crop.</title>
        <authorList>
            <person name="Hatakeyama M."/>
            <person name="Aluri S."/>
            <person name="Balachadran M.T."/>
            <person name="Sivarajan S.R."/>
            <person name="Patrignani A."/>
            <person name="Gruter S."/>
            <person name="Poveda L."/>
            <person name="Shimizu-Inatsugi R."/>
            <person name="Baeten J."/>
            <person name="Francoijs K.J."/>
            <person name="Nataraja K.N."/>
            <person name="Reddy Y.A.N."/>
            <person name="Phadnis S."/>
            <person name="Ravikumar R.L."/>
            <person name="Schlapbach R."/>
            <person name="Sreeman S.M."/>
            <person name="Shimizu K.K."/>
        </authorList>
    </citation>
    <scope>NUCLEOTIDE SEQUENCE</scope>
</reference>
<proteinExistence type="predicted"/>
<dbReference type="InterPro" id="IPR017451">
    <property type="entry name" value="F-box-assoc_interact_dom"/>
</dbReference>
<protein>
    <recommendedName>
        <fullName evidence="2">F-box associated beta-propeller type 3 domain-containing protein</fullName>
    </recommendedName>
</protein>
<feature type="compositionally biased region" description="Basic residues" evidence="1">
    <location>
        <begin position="27"/>
        <end position="41"/>
    </location>
</feature>
<reference evidence="3" key="2">
    <citation type="submission" date="2021-12" db="EMBL/GenBank/DDBJ databases">
        <title>Resequencing data analysis of finger millet.</title>
        <authorList>
            <person name="Hatakeyama M."/>
            <person name="Aluri S."/>
            <person name="Balachadran M.T."/>
            <person name="Sivarajan S.R."/>
            <person name="Poveda L."/>
            <person name="Shimizu-Inatsugi R."/>
            <person name="Schlapbach R."/>
            <person name="Sreeman S.M."/>
            <person name="Shimizu K.K."/>
        </authorList>
    </citation>
    <scope>NUCLEOTIDE SEQUENCE</scope>
</reference>
<organism evidence="3 4">
    <name type="scientific">Eleusine coracana subsp. coracana</name>
    <dbReference type="NCBI Taxonomy" id="191504"/>
    <lineage>
        <taxon>Eukaryota</taxon>
        <taxon>Viridiplantae</taxon>
        <taxon>Streptophyta</taxon>
        <taxon>Embryophyta</taxon>
        <taxon>Tracheophyta</taxon>
        <taxon>Spermatophyta</taxon>
        <taxon>Magnoliopsida</taxon>
        <taxon>Liliopsida</taxon>
        <taxon>Poales</taxon>
        <taxon>Poaceae</taxon>
        <taxon>PACMAD clade</taxon>
        <taxon>Chloridoideae</taxon>
        <taxon>Cynodonteae</taxon>
        <taxon>Eleusininae</taxon>
        <taxon>Eleusine</taxon>
    </lineage>
</organism>
<feature type="domain" description="F-box associated beta-propeller type 3" evidence="2">
    <location>
        <begin position="156"/>
        <end position="404"/>
    </location>
</feature>
<dbReference type="EMBL" id="BQKI01000074">
    <property type="protein sequence ID" value="GJN19073.1"/>
    <property type="molecule type" value="Genomic_DNA"/>
</dbReference>
<feature type="region of interest" description="Disordered" evidence="1">
    <location>
        <begin position="1"/>
        <end position="43"/>
    </location>
</feature>
<evidence type="ECO:0000256" key="1">
    <source>
        <dbReference type="SAM" id="MobiDB-lite"/>
    </source>
</evidence>
<keyword evidence="4" id="KW-1185">Reference proteome</keyword>
<dbReference type="Proteomes" id="UP001054889">
    <property type="component" value="Unassembled WGS sequence"/>
</dbReference>
<accession>A0AAV5E9L7</accession>